<accession>A0A433QEB6</accession>
<dbReference type="Proteomes" id="UP000274822">
    <property type="component" value="Unassembled WGS sequence"/>
</dbReference>
<evidence type="ECO:0000256" key="4">
    <source>
        <dbReference type="ARBA" id="ARBA00022989"/>
    </source>
</evidence>
<proteinExistence type="inferred from homology"/>
<evidence type="ECO:0000256" key="3">
    <source>
        <dbReference type="ARBA" id="ARBA00022692"/>
    </source>
</evidence>
<reference evidence="7 8" key="1">
    <citation type="journal article" date="2018" name="New Phytol.">
        <title>Phylogenomics of Endogonaceae and evolution of mycorrhizas within Mucoromycota.</title>
        <authorList>
            <person name="Chang Y."/>
            <person name="Desiro A."/>
            <person name="Na H."/>
            <person name="Sandor L."/>
            <person name="Lipzen A."/>
            <person name="Clum A."/>
            <person name="Barry K."/>
            <person name="Grigoriev I.V."/>
            <person name="Martin F.M."/>
            <person name="Stajich J.E."/>
            <person name="Smith M.E."/>
            <person name="Bonito G."/>
            <person name="Spatafora J.W."/>
        </authorList>
    </citation>
    <scope>NUCLEOTIDE SEQUENCE [LARGE SCALE GENOMIC DNA]</scope>
    <source>
        <strain evidence="7 8">AD002</strain>
    </source>
</reference>
<evidence type="ECO:0000313" key="8">
    <source>
        <dbReference type="Proteomes" id="UP000274822"/>
    </source>
</evidence>
<comment type="caution">
    <text evidence="7">The sequence shown here is derived from an EMBL/GenBank/DDBJ whole genome shotgun (WGS) entry which is preliminary data.</text>
</comment>
<sequence>MIVINLIDKSRLQGGDSFYAGDGVAWKARLYLFVGFALMAGGLAGSVVSMHVPELFGAAREGGAEEPMTQGRARLLLVIEGGSHRDVFFHSGSIITLKKKKNSTHIFLTISGHSLKSNQTTVRPRSQVYCQRYPYARTLLWHYRCSAMLFDHVEYDLMINFLLSRFLCQPLNNSTVILWVAQNPEQDYQYNFLL</sequence>
<name>A0A433QEB6_9FUNG</name>
<gene>
    <name evidence="7" type="ORF">BC938DRAFT_482221</name>
</gene>
<keyword evidence="3 6" id="KW-0812">Transmembrane</keyword>
<feature type="transmembrane region" description="Helical" evidence="6">
    <location>
        <begin position="30"/>
        <end position="50"/>
    </location>
</feature>
<organism evidence="7 8">
    <name type="scientific">Jimgerdemannia flammicorona</name>
    <dbReference type="NCBI Taxonomy" id="994334"/>
    <lineage>
        <taxon>Eukaryota</taxon>
        <taxon>Fungi</taxon>
        <taxon>Fungi incertae sedis</taxon>
        <taxon>Mucoromycota</taxon>
        <taxon>Mucoromycotina</taxon>
        <taxon>Endogonomycetes</taxon>
        <taxon>Endogonales</taxon>
        <taxon>Endogonaceae</taxon>
        <taxon>Jimgerdemannia</taxon>
    </lineage>
</organism>
<protein>
    <submittedName>
        <fullName evidence="7">Uncharacterized protein</fullName>
    </submittedName>
</protein>
<dbReference type="InterPro" id="IPR007919">
    <property type="entry name" value="UPF0220"/>
</dbReference>
<dbReference type="EMBL" id="RBNJ01007057">
    <property type="protein sequence ID" value="RUS28166.1"/>
    <property type="molecule type" value="Genomic_DNA"/>
</dbReference>
<dbReference type="GO" id="GO:0016020">
    <property type="term" value="C:membrane"/>
    <property type="evidence" value="ECO:0007669"/>
    <property type="project" value="UniProtKB-SubCell"/>
</dbReference>
<comment type="subcellular location">
    <subcellularLocation>
        <location evidence="1">Membrane</location>
        <topology evidence="1">Multi-pass membrane protein</topology>
    </subcellularLocation>
</comment>
<evidence type="ECO:0000256" key="2">
    <source>
        <dbReference type="ARBA" id="ARBA00005335"/>
    </source>
</evidence>
<dbReference type="Pfam" id="PF05255">
    <property type="entry name" value="UPF0220"/>
    <property type="match status" value="1"/>
</dbReference>
<evidence type="ECO:0000256" key="1">
    <source>
        <dbReference type="ARBA" id="ARBA00004141"/>
    </source>
</evidence>
<dbReference type="AlphaFoldDB" id="A0A433QEB6"/>
<evidence type="ECO:0000256" key="6">
    <source>
        <dbReference type="SAM" id="Phobius"/>
    </source>
</evidence>
<comment type="similarity">
    <text evidence="2">Belongs to the UPF0220 family.</text>
</comment>
<keyword evidence="8" id="KW-1185">Reference proteome</keyword>
<evidence type="ECO:0000313" key="7">
    <source>
        <dbReference type="EMBL" id="RUS28166.1"/>
    </source>
</evidence>
<evidence type="ECO:0000256" key="5">
    <source>
        <dbReference type="ARBA" id="ARBA00023136"/>
    </source>
</evidence>
<keyword evidence="5 6" id="KW-0472">Membrane</keyword>
<keyword evidence="4 6" id="KW-1133">Transmembrane helix</keyword>